<organism evidence="2 3">
    <name type="scientific">Haliangium ochraceum (strain DSM 14365 / JCM 11303 / SMP-2)</name>
    <dbReference type="NCBI Taxonomy" id="502025"/>
    <lineage>
        <taxon>Bacteria</taxon>
        <taxon>Pseudomonadati</taxon>
        <taxon>Myxococcota</taxon>
        <taxon>Polyangia</taxon>
        <taxon>Haliangiales</taxon>
        <taxon>Kofleriaceae</taxon>
        <taxon>Haliangium</taxon>
    </lineage>
</organism>
<keyword evidence="3" id="KW-1185">Reference proteome</keyword>
<dbReference type="AlphaFoldDB" id="D0LMJ2"/>
<accession>D0LMJ2</accession>
<sequence>MNNIVTNWYWIGRTRARAALVIMSSLLLAGLATGCDEEGVDSEEEARAAYIGLDGAIAKSLTLGLLGFNEATSANIPEQMDVGDVSGTLLVNGQVDQGSSDNKGMRLRLDFTEYQDEIPEPDEELVVIYDTDPEAAFEELPYLEIRLRDIPDGTFEGVLTGEFFMGGELEGSVVLDLSFTGDIQDDGNGGVERVPGSVVVTGTADSEYGVYDVDVTL</sequence>
<dbReference type="eggNOG" id="ENOG5030YXQ">
    <property type="taxonomic scope" value="Bacteria"/>
</dbReference>
<dbReference type="HOGENOM" id="CLU_1427146_0_0_7"/>
<reference evidence="2 3" key="1">
    <citation type="journal article" date="2010" name="Stand. Genomic Sci.">
        <title>Complete genome sequence of Haliangium ochraceum type strain (SMP-2).</title>
        <authorList>
            <consortium name="US DOE Joint Genome Institute (JGI-PGF)"/>
            <person name="Ivanova N."/>
            <person name="Daum C."/>
            <person name="Lang E."/>
            <person name="Abt B."/>
            <person name="Kopitz M."/>
            <person name="Saunders E."/>
            <person name="Lapidus A."/>
            <person name="Lucas S."/>
            <person name="Glavina Del Rio T."/>
            <person name="Nolan M."/>
            <person name="Tice H."/>
            <person name="Copeland A."/>
            <person name="Cheng J.F."/>
            <person name="Chen F."/>
            <person name="Bruce D."/>
            <person name="Goodwin L."/>
            <person name="Pitluck S."/>
            <person name="Mavromatis K."/>
            <person name="Pati A."/>
            <person name="Mikhailova N."/>
            <person name="Chen A."/>
            <person name="Palaniappan K."/>
            <person name="Land M."/>
            <person name="Hauser L."/>
            <person name="Chang Y.J."/>
            <person name="Jeffries C.D."/>
            <person name="Detter J.C."/>
            <person name="Brettin T."/>
            <person name="Rohde M."/>
            <person name="Goker M."/>
            <person name="Bristow J."/>
            <person name="Markowitz V."/>
            <person name="Eisen J.A."/>
            <person name="Hugenholtz P."/>
            <person name="Kyrpides N.C."/>
            <person name="Klenk H.P."/>
        </authorList>
    </citation>
    <scope>NUCLEOTIDE SEQUENCE [LARGE SCALE GENOMIC DNA]</scope>
    <source>
        <strain evidence="3">DSM 14365 / CIP 107738 / JCM 11303 / AJ 13395 / SMP-2</strain>
    </source>
</reference>
<dbReference type="Proteomes" id="UP000001880">
    <property type="component" value="Chromosome"/>
</dbReference>
<dbReference type="KEGG" id="hoh:Hoch_6205"/>
<dbReference type="EMBL" id="CP001804">
    <property type="protein sequence ID" value="ACY18679.1"/>
    <property type="molecule type" value="Genomic_DNA"/>
</dbReference>
<evidence type="ECO:0000313" key="3">
    <source>
        <dbReference type="Proteomes" id="UP000001880"/>
    </source>
</evidence>
<evidence type="ECO:0000313" key="2">
    <source>
        <dbReference type="EMBL" id="ACY18679.1"/>
    </source>
</evidence>
<feature type="chain" id="PRO_5003010723" description="Lipoprotein" evidence="1">
    <location>
        <begin position="35"/>
        <end position="217"/>
    </location>
</feature>
<dbReference type="STRING" id="502025.Hoch_6205"/>
<evidence type="ECO:0008006" key="4">
    <source>
        <dbReference type="Google" id="ProtNLM"/>
    </source>
</evidence>
<evidence type="ECO:0000256" key="1">
    <source>
        <dbReference type="SAM" id="SignalP"/>
    </source>
</evidence>
<proteinExistence type="predicted"/>
<keyword evidence="1" id="KW-0732">Signal</keyword>
<gene>
    <name evidence="2" type="ordered locus">Hoch_6205</name>
</gene>
<protein>
    <recommendedName>
        <fullName evidence="4">Lipoprotein</fullName>
    </recommendedName>
</protein>
<feature type="signal peptide" evidence="1">
    <location>
        <begin position="1"/>
        <end position="34"/>
    </location>
</feature>
<name>D0LMJ2_HALO1</name>